<dbReference type="PROSITE" id="PS50977">
    <property type="entry name" value="HTH_TETR_2"/>
    <property type="match status" value="1"/>
</dbReference>
<accession>A0ABQ1PMS6</accession>
<comment type="caution">
    <text evidence="4">The sequence shown here is derived from an EMBL/GenBank/DDBJ whole genome shotgun (WGS) entry which is preliminary data.</text>
</comment>
<protein>
    <submittedName>
        <fullName evidence="4">TetR family transcriptional regulator</fullName>
    </submittedName>
</protein>
<dbReference type="PANTHER" id="PTHR30055">
    <property type="entry name" value="HTH-TYPE TRANSCRIPTIONAL REGULATOR RUTR"/>
    <property type="match status" value="1"/>
</dbReference>
<dbReference type="InterPro" id="IPR023772">
    <property type="entry name" value="DNA-bd_HTH_TetR-type_CS"/>
</dbReference>
<evidence type="ECO:0000256" key="1">
    <source>
        <dbReference type="ARBA" id="ARBA00023125"/>
    </source>
</evidence>
<dbReference type="Gene3D" id="1.10.357.10">
    <property type="entry name" value="Tetracycline Repressor, domain 2"/>
    <property type="match status" value="1"/>
</dbReference>
<dbReference type="InterPro" id="IPR041490">
    <property type="entry name" value="KstR2_TetR_C"/>
</dbReference>
<reference evidence="5" key="1">
    <citation type="journal article" date="2019" name="Int. J. Syst. Evol. Microbiol.">
        <title>The Global Catalogue of Microorganisms (GCM) 10K type strain sequencing project: providing services to taxonomists for standard genome sequencing and annotation.</title>
        <authorList>
            <consortium name="The Broad Institute Genomics Platform"/>
            <consortium name="The Broad Institute Genome Sequencing Center for Infectious Disease"/>
            <person name="Wu L."/>
            <person name="Ma J."/>
        </authorList>
    </citation>
    <scope>NUCLEOTIDE SEQUENCE [LARGE SCALE GENOMIC DNA]</scope>
    <source>
        <strain evidence="5">CGMCC 1.12482</strain>
    </source>
</reference>
<dbReference type="Pfam" id="PF00440">
    <property type="entry name" value="TetR_N"/>
    <property type="match status" value="1"/>
</dbReference>
<dbReference type="PANTHER" id="PTHR30055:SF226">
    <property type="entry name" value="HTH-TYPE TRANSCRIPTIONAL REGULATOR PKSA"/>
    <property type="match status" value="1"/>
</dbReference>
<evidence type="ECO:0000256" key="2">
    <source>
        <dbReference type="PROSITE-ProRule" id="PRU00335"/>
    </source>
</evidence>
<dbReference type="InterPro" id="IPR009057">
    <property type="entry name" value="Homeodomain-like_sf"/>
</dbReference>
<dbReference type="InterPro" id="IPR050109">
    <property type="entry name" value="HTH-type_TetR-like_transc_reg"/>
</dbReference>
<dbReference type="EMBL" id="BMFF01000003">
    <property type="protein sequence ID" value="GGC99776.1"/>
    <property type="molecule type" value="Genomic_DNA"/>
</dbReference>
<dbReference type="InterPro" id="IPR036271">
    <property type="entry name" value="Tet_transcr_reg_TetR-rel_C_sf"/>
</dbReference>
<name>A0ABQ1PMS6_9GAMM</name>
<organism evidence="4 5">
    <name type="scientific">Halopseudomonas salina</name>
    <dbReference type="NCBI Taxonomy" id="1323744"/>
    <lineage>
        <taxon>Bacteria</taxon>
        <taxon>Pseudomonadati</taxon>
        <taxon>Pseudomonadota</taxon>
        <taxon>Gammaproteobacteria</taxon>
        <taxon>Pseudomonadales</taxon>
        <taxon>Pseudomonadaceae</taxon>
        <taxon>Halopseudomonas</taxon>
    </lineage>
</organism>
<proteinExistence type="predicted"/>
<keyword evidence="5" id="KW-1185">Reference proteome</keyword>
<dbReference type="PROSITE" id="PS01081">
    <property type="entry name" value="HTH_TETR_1"/>
    <property type="match status" value="1"/>
</dbReference>
<sequence length="216" mass="23348">MAYRTTEARLERDQALREHILGCALHQVADGGFAALTMNSLAESAGIATGSLYRYFPGKAALACEVFTRATRVEIDSLKVAFASQGDAAHRLRRGITQFATRAWHSRQLAYALIAEPVEAEVDAQRLRYREAYAELFTRLIREGNADGSFNVPNIPVTAACMVGTVAESLIGPLSPQARALRASGLPSESLESVTSALTLFCLRALGAKESDHANH</sequence>
<dbReference type="SUPFAM" id="SSF46689">
    <property type="entry name" value="Homeodomain-like"/>
    <property type="match status" value="1"/>
</dbReference>
<keyword evidence="1 2" id="KW-0238">DNA-binding</keyword>
<evidence type="ECO:0000313" key="5">
    <source>
        <dbReference type="Proteomes" id="UP000638188"/>
    </source>
</evidence>
<evidence type="ECO:0000313" key="4">
    <source>
        <dbReference type="EMBL" id="GGC99776.1"/>
    </source>
</evidence>
<dbReference type="PRINTS" id="PR00455">
    <property type="entry name" value="HTHTETR"/>
</dbReference>
<dbReference type="SUPFAM" id="SSF48498">
    <property type="entry name" value="Tetracyclin repressor-like, C-terminal domain"/>
    <property type="match status" value="1"/>
</dbReference>
<gene>
    <name evidence="4" type="ORF">GCM10007418_18810</name>
</gene>
<dbReference type="RefSeq" id="WP_150278371.1">
    <property type="nucleotide sequence ID" value="NZ_BMFF01000003.1"/>
</dbReference>
<feature type="DNA-binding region" description="H-T-H motif" evidence="2">
    <location>
        <begin position="37"/>
        <end position="56"/>
    </location>
</feature>
<dbReference type="Proteomes" id="UP000638188">
    <property type="component" value="Unassembled WGS sequence"/>
</dbReference>
<evidence type="ECO:0000259" key="3">
    <source>
        <dbReference type="PROSITE" id="PS50977"/>
    </source>
</evidence>
<dbReference type="Pfam" id="PF17932">
    <property type="entry name" value="TetR_C_24"/>
    <property type="match status" value="1"/>
</dbReference>
<dbReference type="InterPro" id="IPR001647">
    <property type="entry name" value="HTH_TetR"/>
</dbReference>
<feature type="domain" description="HTH tetR-type" evidence="3">
    <location>
        <begin position="14"/>
        <end position="74"/>
    </location>
</feature>